<organism evidence="1 2">
    <name type="scientific">Haemaphysalis longicornis</name>
    <name type="common">Bush tick</name>
    <dbReference type="NCBI Taxonomy" id="44386"/>
    <lineage>
        <taxon>Eukaryota</taxon>
        <taxon>Metazoa</taxon>
        <taxon>Ecdysozoa</taxon>
        <taxon>Arthropoda</taxon>
        <taxon>Chelicerata</taxon>
        <taxon>Arachnida</taxon>
        <taxon>Acari</taxon>
        <taxon>Parasitiformes</taxon>
        <taxon>Ixodida</taxon>
        <taxon>Ixodoidea</taxon>
        <taxon>Ixodidae</taxon>
        <taxon>Haemaphysalinae</taxon>
        <taxon>Haemaphysalis</taxon>
    </lineage>
</organism>
<dbReference type="OrthoDB" id="1164111at2759"/>
<keyword evidence="2" id="KW-1185">Reference proteome</keyword>
<accession>A0A9J6GSD9</accession>
<protein>
    <submittedName>
        <fullName evidence="1">Uncharacterized protein</fullName>
    </submittedName>
</protein>
<dbReference type="Proteomes" id="UP000821853">
    <property type="component" value="Chromosome 9"/>
</dbReference>
<dbReference type="InterPro" id="IPR012337">
    <property type="entry name" value="RNaseH-like_sf"/>
</dbReference>
<gene>
    <name evidence="1" type="ORF">HPB48_008990</name>
</gene>
<dbReference type="SUPFAM" id="SSF53098">
    <property type="entry name" value="Ribonuclease H-like"/>
    <property type="match status" value="1"/>
</dbReference>
<dbReference type="Gene3D" id="3.30.420.10">
    <property type="entry name" value="Ribonuclease H-like superfamily/Ribonuclease H"/>
    <property type="match status" value="1"/>
</dbReference>
<dbReference type="InterPro" id="IPR036397">
    <property type="entry name" value="RNaseH_sf"/>
</dbReference>
<dbReference type="VEuPathDB" id="VectorBase:HLOH_047828"/>
<sequence length="172" mass="19464">MHRTIFVLSAPWYNDVNNGARALTGPSTIREAWAWNLNEEFGAIMHPVQKYNYIAVVTEFPGVLVRPADPELQPSVYQHSLVPGNVNLMKLIQLSFSLQNKNGRPEPDYSTWEFNSKCSLEVGVYAKDMRKGDGIDLNEFVEWSMTPGIVLFDNVIFSSSAEHTISATHLRY</sequence>
<proteinExistence type="predicted"/>
<dbReference type="EMBL" id="JABSTR010000011">
    <property type="protein sequence ID" value="KAH9381430.1"/>
    <property type="molecule type" value="Genomic_DNA"/>
</dbReference>
<name>A0A9J6GSD9_HAELO</name>
<comment type="caution">
    <text evidence="1">The sequence shown here is derived from an EMBL/GenBank/DDBJ whole genome shotgun (WGS) entry which is preliminary data.</text>
</comment>
<dbReference type="GO" id="GO:0003676">
    <property type="term" value="F:nucleic acid binding"/>
    <property type="evidence" value="ECO:0007669"/>
    <property type="project" value="InterPro"/>
</dbReference>
<dbReference type="GO" id="GO:0004535">
    <property type="term" value="F:poly(A)-specific ribonuclease activity"/>
    <property type="evidence" value="ECO:0007669"/>
    <property type="project" value="InterPro"/>
</dbReference>
<dbReference type="InterPro" id="IPR039637">
    <property type="entry name" value="CNOT7/CNOT8/Pop2"/>
</dbReference>
<dbReference type="AlphaFoldDB" id="A0A9J6GSD9"/>
<evidence type="ECO:0000313" key="1">
    <source>
        <dbReference type="EMBL" id="KAH9381430.1"/>
    </source>
</evidence>
<dbReference type="PANTHER" id="PTHR10797">
    <property type="entry name" value="CCR4-NOT TRANSCRIPTION COMPLEX SUBUNIT"/>
    <property type="match status" value="1"/>
</dbReference>
<dbReference type="GO" id="GO:0030014">
    <property type="term" value="C:CCR4-NOT complex"/>
    <property type="evidence" value="ECO:0007669"/>
    <property type="project" value="InterPro"/>
</dbReference>
<evidence type="ECO:0000313" key="2">
    <source>
        <dbReference type="Proteomes" id="UP000821853"/>
    </source>
</evidence>
<reference evidence="1 2" key="1">
    <citation type="journal article" date="2020" name="Cell">
        <title>Large-Scale Comparative Analyses of Tick Genomes Elucidate Their Genetic Diversity and Vector Capacities.</title>
        <authorList>
            <consortium name="Tick Genome and Microbiome Consortium (TIGMIC)"/>
            <person name="Jia N."/>
            <person name="Wang J."/>
            <person name="Shi W."/>
            <person name="Du L."/>
            <person name="Sun Y."/>
            <person name="Zhan W."/>
            <person name="Jiang J.F."/>
            <person name="Wang Q."/>
            <person name="Zhang B."/>
            <person name="Ji P."/>
            <person name="Bell-Sakyi L."/>
            <person name="Cui X.M."/>
            <person name="Yuan T.T."/>
            <person name="Jiang B.G."/>
            <person name="Yang W.F."/>
            <person name="Lam T.T."/>
            <person name="Chang Q.C."/>
            <person name="Ding S.J."/>
            <person name="Wang X.J."/>
            <person name="Zhu J.G."/>
            <person name="Ruan X.D."/>
            <person name="Zhao L."/>
            <person name="Wei J.T."/>
            <person name="Ye R.Z."/>
            <person name="Que T.C."/>
            <person name="Du C.H."/>
            <person name="Zhou Y.H."/>
            <person name="Cheng J.X."/>
            <person name="Dai P.F."/>
            <person name="Guo W.B."/>
            <person name="Han X.H."/>
            <person name="Huang E.J."/>
            <person name="Li L.F."/>
            <person name="Wei W."/>
            <person name="Gao Y.C."/>
            <person name="Liu J.Z."/>
            <person name="Shao H.Z."/>
            <person name="Wang X."/>
            <person name="Wang C.C."/>
            <person name="Yang T.C."/>
            <person name="Huo Q.B."/>
            <person name="Li W."/>
            <person name="Chen H.Y."/>
            <person name="Chen S.E."/>
            <person name="Zhou L.G."/>
            <person name="Ni X.B."/>
            <person name="Tian J.H."/>
            <person name="Sheng Y."/>
            <person name="Liu T."/>
            <person name="Pan Y.S."/>
            <person name="Xia L.Y."/>
            <person name="Li J."/>
            <person name="Zhao F."/>
            <person name="Cao W.C."/>
        </authorList>
    </citation>
    <scope>NUCLEOTIDE SEQUENCE [LARGE SCALE GENOMIC DNA]</scope>
    <source>
        <strain evidence="1">HaeL-2018</strain>
    </source>
</reference>